<dbReference type="Gene3D" id="3.30.870.10">
    <property type="entry name" value="Endonuclease Chain A"/>
    <property type="match status" value="2"/>
</dbReference>
<keyword evidence="8" id="KW-0539">Nucleus</keyword>
<evidence type="ECO:0000256" key="5">
    <source>
        <dbReference type="ARBA" id="ARBA00022801"/>
    </source>
</evidence>
<reference evidence="13 14" key="1">
    <citation type="journal article" date="2011" name="Science">
        <title>The Selaginella genome identifies genetic changes associated with the evolution of vascular plants.</title>
        <authorList>
            <person name="Banks J.A."/>
            <person name="Nishiyama T."/>
            <person name="Hasebe M."/>
            <person name="Bowman J.L."/>
            <person name="Gribskov M."/>
            <person name="dePamphilis C."/>
            <person name="Albert V.A."/>
            <person name="Aono N."/>
            <person name="Aoyama T."/>
            <person name="Ambrose B.A."/>
            <person name="Ashton N.W."/>
            <person name="Axtell M.J."/>
            <person name="Barker E."/>
            <person name="Barker M.S."/>
            <person name="Bennetzen J.L."/>
            <person name="Bonawitz N.D."/>
            <person name="Chapple C."/>
            <person name="Cheng C."/>
            <person name="Correa L.G."/>
            <person name="Dacre M."/>
            <person name="DeBarry J."/>
            <person name="Dreyer I."/>
            <person name="Elias M."/>
            <person name="Engstrom E.M."/>
            <person name="Estelle M."/>
            <person name="Feng L."/>
            <person name="Finet C."/>
            <person name="Floyd S.K."/>
            <person name="Frommer W.B."/>
            <person name="Fujita T."/>
            <person name="Gramzow L."/>
            <person name="Gutensohn M."/>
            <person name="Harholt J."/>
            <person name="Hattori M."/>
            <person name="Heyl A."/>
            <person name="Hirai T."/>
            <person name="Hiwatashi Y."/>
            <person name="Ishikawa M."/>
            <person name="Iwata M."/>
            <person name="Karol K.G."/>
            <person name="Koehler B."/>
            <person name="Kolukisaoglu U."/>
            <person name="Kubo M."/>
            <person name="Kurata T."/>
            <person name="Lalonde S."/>
            <person name="Li K."/>
            <person name="Li Y."/>
            <person name="Litt A."/>
            <person name="Lyons E."/>
            <person name="Manning G."/>
            <person name="Maruyama T."/>
            <person name="Michael T.P."/>
            <person name="Mikami K."/>
            <person name="Miyazaki S."/>
            <person name="Morinaga S."/>
            <person name="Murata T."/>
            <person name="Mueller-Roeber B."/>
            <person name="Nelson D.R."/>
            <person name="Obara M."/>
            <person name="Oguri Y."/>
            <person name="Olmstead R.G."/>
            <person name="Onodera N."/>
            <person name="Petersen B.L."/>
            <person name="Pils B."/>
            <person name="Prigge M."/>
            <person name="Rensing S.A."/>
            <person name="Riano-Pachon D.M."/>
            <person name="Roberts A.W."/>
            <person name="Sato Y."/>
            <person name="Scheller H.V."/>
            <person name="Schulz B."/>
            <person name="Schulz C."/>
            <person name="Shakirov E.V."/>
            <person name="Shibagaki N."/>
            <person name="Shinohara N."/>
            <person name="Shippen D.E."/>
            <person name="Soerensen I."/>
            <person name="Sotooka R."/>
            <person name="Sugimoto N."/>
            <person name="Sugita M."/>
            <person name="Sumikawa N."/>
            <person name="Tanurdzic M."/>
            <person name="Theissen G."/>
            <person name="Ulvskov P."/>
            <person name="Wakazuki S."/>
            <person name="Weng J.K."/>
            <person name="Willats W.W."/>
            <person name="Wipf D."/>
            <person name="Wolf P.G."/>
            <person name="Yang L."/>
            <person name="Zimmer A.D."/>
            <person name="Zhu Q."/>
            <person name="Mitros T."/>
            <person name="Hellsten U."/>
            <person name="Loque D."/>
            <person name="Otillar R."/>
            <person name="Salamov A."/>
            <person name="Schmutz J."/>
            <person name="Shapiro H."/>
            <person name="Lindquist E."/>
            <person name="Lucas S."/>
            <person name="Rokhsar D."/>
            <person name="Grigoriev I.V."/>
        </authorList>
    </citation>
    <scope>NUCLEOTIDE SEQUENCE [LARGE SCALE GENOMIC DNA]</scope>
</reference>
<dbReference type="GO" id="GO:0005634">
    <property type="term" value="C:nucleus"/>
    <property type="evidence" value="ECO:0000318"/>
    <property type="project" value="GO_Central"/>
</dbReference>
<dbReference type="GO" id="GO:0004527">
    <property type="term" value="F:exonuclease activity"/>
    <property type="evidence" value="ECO:0007669"/>
    <property type="project" value="UniProtKB-KW"/>
</dbReference>
<evidence type="ECO:0000256" key="9">
    <source>
        <dbReference type="PIRSR" id="PIRSR610347-1"/>
    </source>
</evidence>
<dbReference type="GO" id="GO:0017005">
    <property type="term" value="F:3'-tyrosyl-DNA phosphodiesterase activity"/>
    <property type="evidence" value="ECO:0000318"/>
    <property type="project" value="GO_Central"/>
</dbReference>
<dbReference type="GO" id="GO:0003690">
    <property type="term" value="F:double-stranded DNA binding"/>
    <property type="evidence" value="ECO:0000318"/>
    <property type="project" value="GO_Central"/>
</dbReference>
<dbReference type="FunFam" id="3.30.870.10:FF:000028">
    <property type="entry name" value="Tyrosyl-DNA phosphodiesterase 1"/>
    <property type="match status" value="1"/>
</dbReference>
<evidence type="ECO:0000256" key="11">
    <source>
        <dbReference type="PIRSR" id="PIRSR610347-3"/>
    </source>
</evidence>
<evidence type="ECO:0000256" key="12">
    <source>
        <dbReference type="SAM" id="MobiDB-lite"/>
    </source>
</evidence>
<organism evidence="14">
    <name type="scientific">Selaginella moellendorffii</name>
    <name type="common">Spikemoss</name>
    <dbReference type="NCBI Taxonomy" id="88036"/>
    <lineage>
        <taxon>Eukaryota</taxon>
        <taxon>Viridiplantae</taxon>
        <taxon>Streptophyta</taxon>
        <taxon>Embryophyta</taxon>
        <taxon>Tracheophyta</taxon>
        <taxon>Lycopodiopsida</taxon>
        <taxon>Selaginellales</taxon>
        <taxon>Selaginellaceae</taxon>
        <taxon>Selaginella</taxon>
    </lineage>
</organism>
<feature type="binding site" evidence="10">
    <location>
        <position position="351"/>
    </location>
    <ligand>
        <name>substrate</name>
    </ligand>
</feature>
<keyword evidence="5" id="KW-0378">Hydrolase</keyword>
<evidence type="ECO:0000256" key="6">
    <source>
        <dbReference type="ARBA" id="ARBA00022839"/>
    </source>
</evidence>
<proteinExistence type="inferred from homology"/>
<feature type="region of interest" description="Disordered" evidence="12">
    <location>
        <begin position="1"/>
        <end position="23"/>
    </location>
</feature>
<keyword evidence="4" id="KW-0227">DNA damage</keyword>
<dbReference type="Proteomes" id="UP000001514">
    <property type="component" value="Unassembled WGS sequence"/>
</dbReference>
<evidence type="ECO:0000313" key="14">
    <source>
        <dbReference type="Proteomes" id="UP000001514"/>
    </source>
</evidence>
<dbReference type="GO" id="GO:0006281">
    <property type="term" value="P:DNA repair"/>
    <property type="evidence" value="ECO:0000318"/>
    <property type="project" value="GO_Central"/>
</dbReference>
<name>D8RES1_SELML</name>
<dbReference type="InParanoid" id="D8RES1"/>
<dbReference type="Pfam" id="PF06087">
    <property type="entry name" value="Tyr-DNA_phospho"/>
    <property type="match status" value="1"/>
</dbReference>
<evidence type="ECO:0000313" key="13">
    <source>
        <dbReference type="EMBL" id="EFJ29489.1"/>
    </source>
</evidence>
<keyword evidence="6" id="KW-0269">Exonuclease</keyword>
<keyword evidence="3" id="KW-0540">Nuclease</keyword>
<evidence type="ECO:0000256" key="2">
    <source>
        <dbReference type="ARBA" id="ARBA00010205"/>
    </source>
</evidence>
<keyword evidence="14" id="KW-1185">Reference proteome</keyword>
<dbReference type="GO" id="GO:0003697">
    <property type="term" value="F:single-stranded DNA binding"/>
    <property type="evidence" value="ECO:0000318"/>
    <property type="project" value="GO_Central"/>
</dbReference>
<feature type="site" description="Interaction with DNA" evidence="11">
    <location>
        <position position="372"/>
    </location>
</feature>
<evidence type="ECO:0000256" key="1">
    <source>
        <dbReference type="ARBA" id="ARBA00004123"/>
    </source>
</evidence>
<dbReference type="SUPFAM" id="SSF56024">
    <property type="entry name" value="Phospholipase D/nuclease"/>
    <property type="match status" value="2"/>
</dbReference>
<dbReference type="FunFam" id="3.30.870.10:FF:000031">
    <property type="entry name" value="Tyrosyl-DNA phosphodiesterase 1"/>
    <property type="match status" value="1"/>
</dbReference>
<sequence>MATTVHSKNTRGGEPENSKMLQSSRSPCGFQLLRVQGLPDWANAGCVRISDVIKGDVLVAILSNYMVDIEWLLSACPLLRSIPQVVMIHGESNVSQLQSVKPSNWLLFKPRLWISYGTHHSKAMLLVYPTGVRVVVHTANLINIDWNNKTQGLWMQDFPLKSMTGITTASDFENDLVDYLTALEWSGCTVDVQHHGQMKINASYFRNFDFSNAAVRLIGSIPGYHSGPQLNKWGHMKLRSILKEEKFDKKFQNSPLVYQFSSLGSLDEKWMEEFSSSLSEGSTLDGRRLGLGEAQIIFPTVEDVRQSLEGYRAGAAIPSPAKNVEKPLLKKYWSRWQAEHTGRSRAMPHIKTFVRFRENALAWVCLTSSNLSKAAWGALQKNKTQLMIRSYELGVVFLPSMLSKFKNRYSCTEDLPLINENEACKTGAPNVKLYTLAATESMDEEEDTNAKIIRLPLPYALPPPRYSSQDEPWKWDKQYLHPDVYGKRWPN</sequence>
<protein>
    <recommendedName>
        <fullName evidence="15">Tyrosyl-DNA phosphodiesterase 1</fullName>
    </recommendedName>
</protein>
<dbReference type="KEGG" id="smo:SELMODRAFT_170833"/>
<dbReference type="eggNOG" id="KOG2031">
    <property type="taxonomic scope" value="Eukaryota"/>
</dbReference>
<dbReference type="CDD" id="cd09122">
    <property type="entry name" value="PLDc_Tdp1_1"/>
    <property type="match status" value="1"/>
</dbReference>
<evidence type="ECO:0000256" key="10">
    <source>
        <dbReference type="PIRSR" id="PIRSR610347-2"/>
    </source>
</evidence>
<comment type="similarity">
    <text evidence="2">Belongs to the tyrosyl-DNA phosphodiesterase family.</text>
</comment>
<evidence type="ECO:0000256" key="4">
    <source>
        <dbReference type="ARBA" id="ARBA00022763"/>
    </source>
</evidence>
<feature type="binding site" evidence="10">
    <location>
        <position position="122"/>
    </location>
    <ligand>
        <name>substrate</name>
    </ligand>
</feature>
<comment type="subcellular location">
    <subcellularLocation>
        <location evidence="1">Nucleus</location>
    </subcellularLocation>
</comment>
<evidence type="ECO:0000256" key="3">
    <source>
        <dbReference type="ARBA" id="ARBA00022722"/>
    </source>
</evidence>
<dbReference type="AlphaFoldDB" id="D8RES1"/>
<keyword evidence="7" id="KW-0234">DNA repair</keyword>
<dbReference type="FunCoup" id="D8RES1">
    <property type="interactions" value="3067"/>
</dbReference>
<evidence type="ECO:0008006" key="15">
    <source>
        <dbReference type="Google" id="ProtNLM"/>
    </source>
</evidence>
<accession>D8RES1</accession>
<dbReference type="EMBL" id="GL377577">
    <property type="protein sequence ID" value="EFJ29489.1"/>
    <property type="molecule type" value="Genomic_DNA"/>
</dbReference>
<evidence type="ECO:0000256" key="7">
    <source>
        <dbReference type="ARBA" id="ARBA00023204"/>
    </source>
</evidence>
<dbReference type="PANTHER" id="PTHR12415:SF0">
    <property type="entry name" value="TYROSYL-DNA PHOSPHODIESTERASE 1"/>
    <property type="match status" value="1"/>
</dbReference>
<evidence type="ECO:0000256" key="8">
    <source>
        <dbReference type="ARBA" id="ARBA00023242"/>
    </source>
</evidence>
<feature type="active site" description="Nucleophile" evidence="9">
    <location>
        <position position="120"/>
    </location>
</feature>
<dbReference type="HOGENOM" id="CLU_010413_4_1_1"/>
<dbReference type="OMA" id="GHHHTKM"/>
<dbReference type="PANTHER" id="PTHR12415">
    <property type="entry name" value="TYROSYL-DNA PHOSPHODIESTERASE 1"/>
    <property type="match status" value="1"/>
</dbReference>
<dbReference type="InterPro" id="IPR010347">
    <property type="entry name" value="Tdp1"/>
</dbReference>
<dbReference type="STRING" id="88036.D8RES1"/>
<gene>
    <name evidence="13" type="ORF">SELMODRAFT_170833</name>
</gene>
<dbReference type="Gramene" id="EFJ29489">
    <property type="protein sequence ID" value="EFJ29489"/>
    <property type="gene ID" value="SELMODRAFT_170833"/>
</dbReference>
<feature type="active site" description="Proton donor/acceptor" evidence="9">
    <location>
        <position position="349"/>
    </location>
</feature>